<dbReference type="SUPFAM" id="SSF56731">
    <property type="entry name" value="DNA primase core"/>
    <property type="match status" value="1"/>
</dbReference>
<reference evidence="2" key="1">
    <citation type="journal article" date="2020" name="mSystems">
        <title>Genome- and Community-Level Interaction Insights into Carbon Utilization and Element Cycling Functions of Hydrothermarchaeota in Hydrothermal Sediment.</title>
        <authorList>
            <person name="Zhou Z."/>
            <person name="Liu Y."/>
            <person name="Xu W."/>
            <person name="Pan J."/>
            <person name="Luo Z.H."/>
            <person name="Li M."/>
        </authorList>
    </citation>
    <scope>NUCLEOTIDE SEQUENCE [LARGE SCALE GENOMIC DNA]</scope>
    <source>
        <strain evidence="2">HyVt-233</strain>
    </source>
</reference>
<feature type="domain" description="DNA primase DNAG catalytic core N-terminal" evidence="1">
    <location>
        <begin position="18"/>
        <end position="109"/>
    </location>
</feature>
<evidence type="ECO:0000313" key="2">
    <source>
        <dbReference type="EMBL" id="HDD43526.1"/>
    </source>
</evidence>
<protein>
    <recommendedName>
        <fullName evidence="1">DNA primase DNAG catalytic core N-terminal domain-containing protein</fullName>
    </recommendedName>
</protein>
<organism evidence="2">
    <name type="scientific">Desulfofervidus auxilii</name>
    <dbReference type="NCBI Taxonomy" id="1621989"/>
    <lineage>
        <taxon>Bacteria</taxon>
        <taxon>Pseudomonadati</taxon>
        <taxon>Thermodesulfobacteriota</taxon>
        <taxon>Candidatus Desulfofervidia</taxon>
        <taxon>Candidatus Desulfofervidales</taxon>
        <taxon>Candidatus Desulfofervidaceae</taxon>
        <taxon>Candidatus Desulfofervidus</taxon>
    </lineage>
</organism>
<dbReference type="InterPro" id="IPR013264">
    <property type="entry name" value="DNAG_N"/>
</dbReference>
<evidence type="ECO:0000259" key="1">
    <source>
        <dbReference type="Pfam" id="PF08275"/>
    </source>
</evidence>
<dbReference type="AlphaFoldDB" id="A0A7C0Y1W2"/>
<sequence>MRDKEVKLLKMAINFYHELFYKQKKEELSPQWEALAKWDIEQLEIKKFKIGYCPETDEFVKHYAEILNTYPAITETLCNLGFLKKENNNIKDALRGHFLFPCYDEKGELLNLAVYHQKTGWKLLYPYDPLGIFGLWQVSYELTDYGLAFLLPDIISFFAFKKLLYPTGVNPCLACLKGINAPLWEKLESLGVGQVLVIGQEVPKELNTYMEVLVFPDKGNSLANLKATLPHLANQRFRRLIEVGLEVMKIKE</sequence>
<comment type="caution">
    <text evidence="2">The sequence shown here is derived from an EMBL/GenBank/DDBJ whole genome shotgun (WGS) entry which is preliminary data.</text>
</comment>
<dbReference type="Proteomes" id="UP000886289">
    <property type="component" value="Unassembled WGS sequence"/>
</dbReference>
<dbReference type="EMBL" id="DRBS01000062">
    <property type="protein sequence ID" value="HDD43526.1"/>
    <property type="molecule type" value="Genomic_DNA"/>
</dbReference>
<dbReference type="Pfam" id="PF08275">
    <property type="entry name" value="DNAG_N"/>
    <property type="match status" value="1"/>
</dbReference>
<proteinExistence type="predicted"/>
<name>A0A7C0Y1W2_DESA2</name>
<gene>
    <name evidence="2" type="ORF">ENG63_01500</name>
</gene>
<dbReference type="Gene3D" id="3.90.980.10">
    <property type="entry name" value="DNA primase, catalytic core, N-terminal domain"/>
    <property type="match status" value="1"/>
</dbReference>
<dbReference type="InterPro" id="IPR037068">
    <property type="entry name" value="DNA_primase_core_N_sf"/>
</dbReference>
<accession>A0A7C0Y1W2</accession>